<dbReference type="PANTHER" id="PTHR24421:SF10">
    <property type="entry name" value="NITRATE_NITRITE SENSOR PROTEIN NARQ"/>
    <property type="match status" value="1"/>
</dbReference>
<keyword evidence="8 11" id="KW-1133">Transmembrane helix</keyword>
<reference evidence="14" key="1">
    <citation type="submission" date="2018-09" db="EMBL/GenBank/DDBJ databases">
        <title>Paracoccus onubensis nov. sp. a moderate halophilic bacterium isolated from Gruta de las Maravillas (Aracena, Spain).</title>
        <authorList>
            <person name="Jurado V."/>
            <person name="Gutierrez-Patricio S."/>
            <person name="Gonzalez-Pimentel J.L."/>
            <person name="Miller A.Z."/>
            <person name="Laiz L."/>
            <person name="Saiz-Jimenez C."/>
        </authorList>
    </citation>
    <scope>NUCLEOTIDE SEQUENCE [LARGE SCALE GENOMIC DNA]</scope>
    <source>
        <strain evidence="14">DSM 26381</strain>
    </source>
</reference>
<comment type="subcellular location">
    <subcellularLocation>
        <location evidence="2">Cell membrane</location>
        <topology evidence="2">Multi-pass membrane protein</topology>
    </subcellularLocation>
</comment>
<dbReference type="InterPro" id="IPR029151">
    <property type="entry name" value="Sensor-like_sf"/>
</dbReference>
<evidence type="ECO:0000256" key="9">
    <source>
        <dbReference type="ARBA" id="ARBA00023012"/>
    </source>
</evidence>
<keyword evidence="10" id="KW-0175">Coiled coil</keyword>
<evidence type="ECO:0000313" key="13">
    <source>
        <dbReference type="EMBL" id="RJL06595.1"/>
    </source>
</evidence>
<dbReference type="CDD" id="cd16917">
    <property type="entry name" value="HATPase_UhpB-NarQ-NarX-like"/>
    <property type="match status" value="1"/>
</dbReference>
<dbReference type="AlphaFoldDB" id="A0A419A0Y2"/>
<evidence type="ECO:0000256" key="11">
    <source>
        <dbReference type="SAM" id="Phobius"/>
    </source>
</evidence>
<feature type="coiled-coil region" evidence="10">
    <location>
        <begin position="229"/>
        <end position="263"/>
    </location>
</feature>
<dbReference type="GO" id="GO:0004673">
    <property type="term" value="F:protein histidine kinase activity"/>
    <property type="evidence" value="ECO:0007669"/>
    <property type="project" value="UniProtKB-EC"/>
</dbReference>
<dbReference type="Pfam" id="PF02518">
    <property type="entry name" value="HATPase_c"/>
    <property type="match status" value="1"/>
</dbReference>
<evidence type="ECO:0000256" key="1">
    <source>
        <dbReference type="ARBA" id="ARBA00000085"/>
    </source>
</evidence>
<dbReference type="EMBL" id="QZEW01000095">
    <property type="protein sequence ID" value="RJL06595.1"/>
    <property type="molecule type" value="Genomic_DNA"/>
</dbReference>
<keyword evidence="11" id="KW-0472">Membrane</keyword>
<dbReference type="InterPro" id="IPR003594">
    <property type="entry name" value="HATPase_dom"/>
</dbReference>
<feature type="transmembrane region" description="Helical" evidence="11">
    <location>
        <begin position="196"/>
        <end position="216"/>
    </location>
</feature>
<evidence type="ECO:0000313" key="14">
    <source>
        <dbReference type="Proteomes" id="UP000283587"/>
    </source>
</evidence>
<organism evidence="13 14">
    <name type="scientific">Paracoccus siganidrum</name>
    <dbReference type="NCBI Taxonomy" id="1276757"/>
    <lineage>
        <taxon>Bacteria</taxon>
        <taxon>Pseudomonadati</taxon>
        <taxon>Pseudomonadota</taxon>
        <taxon>Alphaproteobacteria</taxon>
        <taxon>Rhodobacterales</taxon>
        <taxon>Paracoccaceae</taxon>
        <taxon>Paracoccus</taxon>
    </lineage>
</organism>
<evidence type="ECO:0000259" key="12">
    <source>
        <dbReference type="PROSITE" id="PS50109"/>
    </source>
</evidence>
<keyword evidence="14" id="KW-1185">Reference proteome</keyword>
<dbReference type="SMART" id="SM00387">
    <property type="entry name" value="HATPase_c"/>
    <property type="match status" value="1"/>
</dbReference>
<dbReference type="GO" id="GO:0000160">
    <property type="term" value="P:phosphorelay signal transduction system"/>
    <property type="evidence" value="ECO:0007669"/>
    <property type="project" value="UniProtKB-KW"/>
</dbReference>
<keyword evidence="6 11" id="KW-0812">Transmembrane</keyword>
<keyword evidence="7 13" id="KW-0418">Kinase</keyword>
<keyword evidence="9" id="KW-0902">Two-component regulatory system</keyword>
<dbReference type="Gene3D" id="3.30.565.10">
    <property type="entry name" value="Histidine kinase-like ATPase, C-terminal domain"/>
    <property type="match status" value="1"/>
</dbReference>
<comment type="catalytic activity">
    <reaction evidence="1">
        <text>ATP + protein L-histidine = ADP + protein N-phospho-L-histidine.</text>
        <dbReference type="EC" id="2.7.13.3"/>
    </reaction>
</comment>
<sequence>MPVPTDRPSATRRPMSLATQFVLAASVTLVSGMLVIGFWVASKIERGVMNNAAAMTALYVDAIIAPVLQDIPQGGALDPGTRAALQTLLQRGELRNEISAFKLWDRQGRIVYSDNPALIGRVFAPNAGLSEALEGRVHADFDRHSHGNGGADPAQPLLEVYSPVRSPLSGDLVGVAEFYTDAGGFRQDLADARRESWLVVGGVALGMFSLLYVVFARGNRTIRRQRHALDDQIAQLSALLEKNQALRQRVEQANHRIAHLNERNLRRISAELHDGPAQLLAFAALHLDQPQTPRQEQVRQAVTDAMQEIRYICRGLALPEMEDWSVATIARRLASMHESRTGTPVALDLAPDLPELPLAAKSCIYRFIQETLNNNAKHAAGAAPKLFVRLRDGAMEIEVSDDGPGFRPGADCDGLGLAGLRERVAGIKGEFELHAQPGRGTRVVMRLPPRPEGELP</sequence>
<dbReference type="OrthoDB" id="9778496at2"/>
<proteinExistence type="predicted"/>
<dbReference type="InterPro" id="IPR050482">
    <property type="entry name" value="Sensor_HK_TwoCompSys"/>
</dbReference>
<protein>
    <recommendedName>
        <fullName evidence="3">histidine kinase</fullName>
        <ecNumber evidence="3">2.7.13.3</ecNumber>
    </recommendedName>
</protein>
<name>A0A419A0Y2_9RHOB</name>
<dbReference type="InterPro" id="IPR005467">
    <property type="entry name" value="His_kinase_dom"/>
</dbReference>
<dbReference type="GO" id="GO:0005886">
    <property type="term" value="C:plasma membrane"/>
    <property type="evidence" value="ECO:0007669"/>
    <property type="project" value="UniProtKB-SubCell"/>
</dbReference>
<comment type="caution">
    <text evidence="13">The sequence shown here is derived from an EMBL/GenBank/DDBJ whole genome shotgun (WGS) entry which is preliminary data.</text>
</comment>
<feature type="domain" description="Histidine kinase" evidence="12">
    <location>
        <begin position="267"/>
        <end position="451"/>
    </location>
</feature>
<accession>A0A419A0Y2</accession>
<dbReference type="PROSITE" id="PS50109">
    <property type="entry name" value="HIS_KIN"/>
    <property type="match status" value="1"/>
</dbReference>
<evidence type="ECO:0000256" key="10">
    <source>
        <dbReference type="SAM" id="Coils"/>
    </source>
</evidence>
<dbReference type="SUPFAM" id="SSF103190">
    <property type="entry name" value="Sensory domain-like"/>
    <property type="match status" value="1"/>
</dbReference>
<evidence type="ECO:0000256" key="3">
    <source>
        <dbReference type="ARBA" id="ARBA00012438"/>
    </source>
</evidence>
<dbReference type="PRINTS" id="PR00344">
    <property type="entry name" value="BCTRLSENSOR"/>
</dbReference>
<evidence type="ECO:0000256" key="6">
    <source>
        <dbReference type="ARBA" id="ARBA00022692"/>
    </source>
</evidence>
<evidence type="ECO:0000256" key="2">
    <source>
        <dbReference type="ARBA" id="ARBA00004651"/>
    </source>
</evidence>
<evidence type="ECO:0000256" key="4">
    <source>
        <dbReference type="ARBA" id="ARBA00022475"/>
    </source>
</evidence>
<dbReference type="PANTHER" id="PTHR24421">
    <property type="entry name" value="NITRATE/NITRITE SENSOR PROTEIN NARX-RELATED"/>
    <property type="match status" value="1"/>
</dbReference>
<keyword evidence="4" id="KW-1003">Cell membrane</keyword>
<keyword evidence="5" id="KW-0808">Transferase</keyword>
<dbReference type="EC" id="2.7.13.3" evidence="3"/>
<dbReference type="InterPro" id="IPR036890">
    <property type="entry name" value="HATPase_C_sf"/>
</dbReference>
<feature type="transmembrane region" description="Helical" evidence="11">
    <location>
        <begin position="21"/>
        <end position="41"/>
    </location>
</feature>
<dbReference type="InterPro" id="IPR004358">
    <property type="entry name" value="Sig_transdc_His_kin-like_C"/>
</dbReference>
<evidence type="ECO:0000256" key="7">
    <source>
        <dbReference type="ARBA" id="ARBA00022777"/>
    </source>
</evidence>
<gene>
    <name evidence="13" type="ORF">D3P05_18100</name>
</gene>
<evidence type="ECO:0000256" key="8">
    <source>
        <dbReference type="ARBA" id="ARBA00022989"/>
    </source>
</evidence>
<dbReference type="SUPFAM" id="SSF55874">
    <property type="entry name" value="ATPase domain of HSP90 chaperone/DNA topoisomerase II/histidine kinase"/>
    <property type="match status" value="1"/>
</dbReference>
<evidence type="ECO:0000256" key="5">
    <source>
        <dbReference type="ARBA" id="ARBA00022679"/>
    </source>
</evidence>
<dbReference type="RefSeq" id="WP_119900205.1">
    <property type="nucleotide sequence ID" value="NZ_QNRC01000011.1"/>
</dbReference>
<dbReference type="Proteomes" id="UP000283587">
    <property type="component" value="Unassembled WGS sequence"/>
</dbReference>